<sequence>MLLATLIISAQSVTEITYLDVPATEIGKFVELHKTITDMSMGEERTLQGQWVYRHWYGSGHSVVIRDIYSSVEDAMMDDAFAVLGKNYEAL</sequence>
<dbReference type="AlphaFoldDB" id="A0A382I3B1"/>
<protein>
    <recommendedName>
        <fullName evidence="2">NIPSNAP domain-containing protein</fullName>
    </recommendedName>
</protein>
<reference evidence="1" key="1">
    <citation type="submission" date="2018-05" db="EMBL/GenBank/DDBJ databases">
        <authorList>
            <person name="Lanie J.A."/>
            <person name="Ng W.-L."/>
            <person name="Kazmierczak K.M."/>
            <person name="Andrzejewski T.M."/>
            <person name="Davidsen T.M."/>
            <person name="Wayne K.J."/>
            <person name="Tettelin H."/>
            <person name="Glass J.I."/>
            <person name="Rusch D."/>
            <person name="Podicherti R."/>
            <person name="Tsui H.-C.T."/>
            <person name="Winkler M.E."/>
        </authorList>
    </citation>
    <scope>NUCLEOTIDE SEQUENCE</scope>
</reference>
<feature type="non-terminal residue" evidence="1">
    <location>
        <position position="91"/>
    </location>
</feature>
<dbReference type="EMBL" id="UINC01064966">
    <property type="protein sequence ID" value="SVB94140.1"/>
    <property type="molecule type" value="Genomic_DNA"/>
</dbReference>
<gene>
    <name evidence="1" type="ORF">METZ01_LOCUS246994</name>
</gene>
<evidence type="ECO:0008006" key="2">
    <source>
        <dbReference type="Google" id="ProtNLM"/>
    </source>
</evidence>
<proteinExistence type="predicted"/>
<evidence type="ECO:0000313" key="1">
    <source>
        <dbReference type="EMBL" id="SVB94140.1"/>
    </source>
</evidence>
<accession>A0A382I3B1</accession>
<organism evidence="1">
    <name type="scientific">marine metagenome</name>
    <dbReference type="NCBI Taxonomy" id="408172"/>
    <lineage>
        <taxon>unclassified sequences</taxon>
        <taxon>metagenomes</taxon>
        <taxon>ecological metagenomes</taxon>
    </lineage>
</organism>
<name>A0A382I3B1_9ZZZZ</name>